<gene>
    <name evidence="1" type="ORF">EAH_00066130</name>
</gene>
<evidence type="ECO:0000313" key="2">
    <source>
        <dbReference type="Proteomes" id="UP000018050"/>
    </source>
</evidence>
<proteinExistence type="predicted"/>
<protein>
    <submittedName>
        <fullName evidence="1">Uncharacterized protein</fullName>
    </submittedName>
</protein>
<name>U6GSV8_EIMAC</name>
<dbReference type="GeneID" id="25274683"/>
<reference evidence="1" key="1">
    <citation type="submission" date="2013-10" db="EMBL/GenBank/DDBJ databases">
        <title>Genomic analysis of the causative agents of coccidiosis in chickens.</title>
        <authorList>
            <person name="Reid A.J."/>
            <person name="Blake D."/>
            <person name="Billington K."/>
            <person name="Browne H."/>
            <person name="Dunn M."/>
            <person name="Hung S."/>
            <person name="Kawahara F."/>
            <person name="Miranda-Saavedra D."/>
            <person name="Mourier T."/>
            <person name="Nagra H."/>
            <person name="Otto T.D."/>
            <person name="Rawlings N."/>
            <person name="Sanchez A."/>
            <person name="Sanders M."/>
            <person name="Subramaniam C."/>
            <person name="Tay Y."/>
            <person name="Dear P."/>
            <person name="Doerig C."/>
            <person name="Gruber A."/>
            <person name="Parkinson J."/>
            <person name="Shirley M."/>
            <person name="Wan K.L."/>
            <person name="Berriman M."/>
            <person name="Tomley F."/>
            <person name="Pain A."/>
        </authorList>
    </citation>
    <scope>NUCLEOTIDE SEQUENCE</scope>
    <source>
        <strain evidence="1">Houghton</strain>
    </source>
</reference>
<sequence>MEVVRLASASLVNLSPGRMWQRWRAKHLQIHDLRECIGGEPSVHWKVENMCRLWKMQRVAKKPTGKRLRSVGWIAELGPTERIVVGAM</sequence>
<dbReference type="Proteomes" id="UP000018050">
    <property type="component" value="Unassembled WGS sequence"/>
</dbReference>
<accession>U6GSV8</accession>
<dbReference type="EMBL" id="HG672317">
    <property type="protein sequence ID" value="CDI82363.1"/>
    <property type="molecule type" value="Genomic_DNA"/>
</dbReference>
<evidence type="ECO:0000313" key="1">
    <source>
        <dbReference type="EMBL" id="CDI82363.1"/>
    </source>
</evidence>
<reference evidence="1" key="2">
    <citation type="submission" date="2013-10" db="EMBL/GenBank/DDBJ databases">
        <authorList>
            <person name="Aslett M."/>
        </authorList>
    </citation>
    <scope>NUCLEOTIDE SEQUENCE</scope>
    <source>
        <strain evidence="1">Houghton</strain>
    </source>
</reference>
<dbReference type="AlphaFoldDB" id="U6GSV8"/>
<dbReference type="RefSeq" id="XP_013248207.1">
    <property type="nucleotide sequence ID" value="XM_013392753.1"/>
</dbReference>
<organism evidence="1 2">
    <name type="scientific">Eimeria acervulina</name>
    <name type="common">Coccidian parasite</name>
    <dbReference type="NCBI Taxonomy" id="5801"/>
    <lineage>
        <taxon>Eukaryota</taxon>
        <taxon>Sar</taxon>
        <taxon>Alveolata</taxon>
        <taxon>Apicomplexa</taxon>
        <taxon>Conoidasida</taxon>
        <taxon>Coccidia</taxon>
        <taxon>Eucoccidiorida</taxon>
        <taxon>Eimeriorina</taxon>
        <taxon>Eimeriidae</taxon>
        <taxon>Eimeria</taxon>
    </lineage>
</organism>
<keyword evidence="2" id="KW-1185">Reference proteome</keyword>
<dbReference type="VEuPathDB" id="ToxoDB:EAH_00066130"/>